<dbReference type="RefSeq" id="WP_220104560.1">
    <property type="nucleotide sequence ID" value="NZ_JAHZSS010000015.1"/>
</dbReference>
<evidence type="ECO:0000256" key="1">
    <source>
        <dbReference type="ARBA" id="ARBA00000553"/>
    </source>
</evidence>
<evidence type="ECO:0000256" key="3">
    <source>
        <dbReference type="ARBA" id="ARBA00022679"/>
    </source>
</evidence>
<evidence type="ECO:0000256" key="5">
    <source>
        <dbReference type="ARBA" id="ARBA00022801"/>
    </source>
</evidence>
<sequence>MPRLTRPTTSCPIEQWQLPDTVGAIQTERTGGVSKGAYQSLNLGLHVQDEVAAVTENRQRLLQQMPGCKHLHWLNQVHGTALFHGHRAPRCVPDADASVSQMAGHGCVIMTADCLPVLFCANDGSEVAAAHAGWRGLALGVLEQTIASMKTPASALRVWLGPCIGPLAFEVGDEVRTTFTEHDPNAADAFAHSSDGKWLADIQLLAVMRLAGVGVHQISADLRCTYQNAAHFFSYRRACQPNSLSQGVTGRMASAIWIKANA</sequence>
<dbReference type="NCBIfam" id="TIGR00726">
    <property type="entry name" value="peptidoglycan editing factor PgeF"/>
    <property type="match status" value="1"/>
</dbReference>
<dbReference type="PANTHER" id="PTHR30616:SF2">
    <property type="entry name" value="PURINE NUCLEOSIDE PHOSPHORYLASE LACC1"/>
    <property type="match status" value="1"/>
</dbReference>
<dbReference type="InterPro" id="IPR011324">
    <property type="entry name" value="Cytotoxic_necrot_fac-like_cat"/>
</dbReference>
<dbReference type="EMBL" id="JAHZSS010000015">
    <property type="protein sequence ID" value="MBW8191891.1"/>
    <property type="molecule type" value="Genomic_DNA"/>
</dbReference>
<evidence type="ECO:0000256" key="10">
    <source>
        <dbReference type="RuleBase" id="RU361274"/>
    </source>
</evidence>
<keyword evidence="3" id="KW-0808">Transferase</keyword>
<dbReference type="SUPFAM" id="SSF64438">
    <property type="entry name" value="CNF1/YfiH-like putative cysteine hydrolases"/>
    <property type="match status" value="1"/>
</dbReference>
<keyword evidence="5" id="KW-0378">Hydrolase</keyword>
<accession>A0ABS7EJE5</accession>
<dbReference type="CDD" id="cd16833">
    <property type="entry name" value="YfiH"/>
    <property type="match status" value="1"/>
</dbReference>
<evidence type="ECO:0000256" key="4">
    <source>
        <dbReference type="ARBA" id="ARBA00022723"/>
    </source>
</evidence>
<evidence type="ECO:0000256" key="2">
    <source>
        <dbReference type="ARBA" id="ARBA00007353"/>
    </source>
</evidence>
<evidence type="ECO:0000256" key="6">
    <source>
        <dbReference type="ARBA" id="ARBA00022833"/>
    </source>
</evidence>
<evidence type="ECO:0000313" key="11">
    <source>
        <dbReference type="EMBL" id="MBW8191891.1"/>
    </source>
</evidence>
<comment type="catalytic activity">
    <reaction evidence="7">
        <text>adenosine + H2O + H(+) = inosine + NH4(+)</text>
        <dbReference type="Rhea" id="RHEA:24408"/>
        <dbReference type="ChEBI" id="CHEBI:15377"/>
        <dbReference type="ChEBI" id="CHEBI:15378"/>
        <dbReference type="ChEBI" id="CHEBI:16335"/>
        <dbReference type="ChEBI" id="CHEBI:17596"/>
        <dbReference type="ChEBI" id="CHEBI:28938"/>
        <dbReference type="EC" id="3.5.4.4"/>
    </reaction>
    <physiologicalReaction direction="left-to-right" evidence="7">
        <dbReference type="Rhea" id="RHEA:24409"/>
    </physiologicalReaction>
</comment>
<dbReference type="Gene3D" id="3.60.140.10">
    <property type="entry name" value="CNF1/YfiH-like putative cysteine hydrolases"/>
    <property type="match status" value="1"/>
</dbReference>
<keyword evidence="12" id="KW-1185">Reference proteome</keyword>
<protein>
    <recommendedName>
        <fullName evidence="10">Purine nucleoside phosphorylase</fullName>
    </recommendedName>
</protein>
<dbReference type="InterPro" id="IPR003730">
    <property type="entry name" value="Cu_polyphenol_OxRdtase"/>
</dbReference>
<keyword evidence="4" id="KW-0479">Metal-binding</keyword>
<dbReference type="PANTHER" id="PTHR30616">
    <property type="entry name" value="UNCHARACTERIZED PROTEIN YFIH"/>
    <property type="match status" value="1"/>
</dbReference>
<gene>
    <name evidence="11" type="primary">pgeF</name>
    <name evidence="11" type="ORF">K0504_12665</name>
</gene>
<dbReference type="Proteomes" id="UP001166251">
    <property type="component" value="Unassembled WGS sequence"/>
</dbReference>
<organism evidence="11 12">
    <name type="scientific">Neiella holothuriorum</name>
    <dbReference type="NCBI Taxonomy" id="2870530"/>
    <lineage>
        <taxon>Bacteria</taxon>
        <taxon>Pseudomonadati</taxon>
        <taxon>Pseudomonadota</taxon>
        <taxon>Gammaproteobacteria</taxon>
        <taxon>Alteromonadales</taxon>
        <taxon>Echinimonadaceae</taxon>
        <taxon>Neiella</taxon>
    </lineage>
</organism>
<dbReference type="Pfam" id="PF02578">
    <property type="entry name" value="Cu-oxidase_4"/>
    <property type="match status" value="1"/>
</dbReference>
<comment type="catalytic activity">
    <reaction evidence="8">
        <text>adenosine + phosphate = alpha-D-ribose 1-phosphate + adenine</text>
        <dbReference type="Rhea" id="RHEA:27642"/>
        <dbReference type="ChEBI" id="CHEBI:16335"/>
        <dbReference type="ChEBI" id="CHEBI:16708"/>
        <dbReference type="ChEBI" id="CHEBI:43474"/>
        <dbReference type="ChEBI" id="CHEBI:57720"/>
        <dbReference type="EC" id="2.4.2.1"/>
    </reaction>
    <physiologicalReaction direction="left-to-right" evidence="8">
        <dbReference type="Rhea" id="RHEA:27643"/>
    </physiologicalReaction>
</comment>
<reference evidence="11" key="1">
    <citation type="submission" date="2021-07" db="EMBL/GenBank/DDBJ databases">
        <title>Neiella marina sp. nov., isolated from the intestinal content of sea cucumber Apostichopus japonicus.</title>
        <authorList>
            <person name="Bai X."/>
        </authorList>
    </citation>
    <scope>NUCLEOTIDE SEQUENCE</scope>
    <source>
        <strain evidence="11">126</strain>
    </source>
</reference>
<evidence type="ECO:0000256" key="7">
    <source>
        <dbReference type="ARBA" id="ARBA00047989"/>
    </source>
</evidence>
<comment type="similarity">
    <text evidence="2 10">Belongs to the purine nucleoside phosphorylase YfiH/LACC1 family.</text>
</comment>
<comment type="caution">
    <text evidence="11">The sequence shown here is derived from an EMBL/GenBank/DDBJ whole genome shotgun (WGS) entry which is preliminary data.</text>
</comment>
<dbReference type="InterPro" id="IPR038371">
    <property type="entry name" value="Cu_polyphenol_OxRdtase_sf"/>
</dbReference>
<evidence type="ECO:0000256" key="9">
    <source>
        <dbReference type="ARBA" id="ARBA00049893"/>
    </source>
</evidence>
<name>A0ABS7EJE5_9GAMM</name>
<proteinExistence type="inferred from homology"/>
<evidence type="ECO:0000256" key="8">
    <source>
        <dbReference type="ARBA" id="ARBA00048968"/>
    </source>
</evidence>
<evidence type="ECO:0000313" key="12">
    <source>
        <dbReference type="Proteomes" id="UP001166251"/>
    </source>
</evidence>
<comment type="catalytic activity">
    <reaction evidence="9">
        <text>S-methyl-5'-thioadenosine + phosphate = 5-(methylsulfanyl)-alpha-D-ribose 1-phosphate + adenine</text>
        <dbReference type="Rhea" id="RHEA:11852"/>
        <dbReference type="ChEBI" id="CHEBI:16708"/>
        <dbReference type="ChEBI" id="CHEBI:17509"/>
        <dbReference type="ChEBI" id="CHEBI:43474"/>
        <dbReference type="ChEBI" id="CHEBI:58533"/>
        <dbReference type="EC" id="2.4.2.28"/>
    </reaction>
    <physiologicalReaction direction="left-to-right" evidence="9">
        <dbReference type="Rhea" id="RHEA:11853"/>
    </physiologicalReaction>
</comment>
<keyword evidence="6" id="KW-0862">Zinc</keyword>
<comment type="catalytic activity">
    <reaction evidence="1">
        <text>inosine + phosphate = alpha-D-ribose 1-phosphate + hypoxanthine</text>
        <dbReference type="Rhea" id="RHEA:27646"/>
        <dbReference type="ChEBI" id="CHEBI:17368"/>
        <dbReference type="ChEBI" id="CHEBI:17596"/>
        <dbReference type="ChEBI" id="CHEBI:43474"/>
        <dbReference type="ChEBI" id="CHEBI:57720"/>
        <dbReference type="EC" id="2.4.2.1"/>
    </reaction>
    <physiologicalReaction direction="left-to-right" evidence="1">
        <dbReference type="Rhea" id="RHEA:27647"/>
    </physiologicalReaction>
</comment>